<dbReference type="Proteomes" id="UP001150238">
    <property type="component" value="Unassembled WGS sequence"/>
</dbReference>
<protein>
    <recommendedName>
        <fullName evidence="3">F-box domain-containing protein</fullName>
    </recommendedName>
</protein>
<name>A0A9W8ZR52_9AGAR</name>
<gene>
    <name evidence="1" type="ORF">C8J55DRAFT_407604</name>
</gene>
<organism evidence="1 2">
    <name type="scientific">Lentinula lateritia</name>
    <dbReference type="NCBI Taxonomy" id="40482"/>
    <lineage>
        <taxon>Eukaryota</taxon>
        <taxon>Fungi</taxon>
        <taxon>Dikarya</taxon>
        <taxon>Basidiomycota</taxon>
        <taxon>Agaricomycotina</taxon>
        <taxon>Agaricomycetes</taxon>
        <taxon>Agaricomycetidae</taxon>
        <taxon>Agaricales</taxon>
        <taxon>Marasmiineae</taxon>
        <taxon>Omphalotaceae</taxon>
        <taxon>Lentinula</taxon>
    </lineage>
</organism>
<sequence length="233" mass="26473">ILDNLSPVELESFSRCNRKFQHFVKIYKTSVFRIEKIYGTFFDPPEVIGEFQDLQGSTGLVVSGSTALGFFTRGHYAGDLDTYCQLLHSRVVGHWYQSHGYGYVPTDGQLDDLDADIDRVNAAIRADTPTIAVFEDTDIREYKLHNIAAVWNFQHGPRQIQLVATKYSPLKTILSFHSTCVMNVVTHRAAYCLYPKLTLESRATLLVDMEIPLTEVQAYAVDKYVRRGFSVLH</sequence>
<accession>A0A9W8ZR52</accession>
<evidence type="ECO:0000313" key="1">
    <source>
        <dbReference type="EMBL" id="KAJ4464241.1"/>
    </source>
</evidence>
<feature type="non-terminal residue" evidence="1">
    <location>
        <position position="1"/>
    </location>
</feature>
<comment type="caution">
    <text evidence="1">The sequence shown here is derived from an EMBL/GenBank/DDBJ whole genome shotgun (WGS) entry which is preliminary data.</text>
</comment>
<evidence type="ECO:0008006" key="3">
    <source>
        <dbReference type="Google" id="ProtNLM"/>
    </source>
</evidence>
<dbReference type="AlphaFoldDB" id="A0A9W8ZR52"/>
<reference evidence="1" key="1">
    <citation type="submission" date="2022-08" db="EMBL/GenBank/DDBJ databases">
        <authorList>
            <consortium name="DOE Joint Genome Institute"/>
            <person name="Min B."/>
            <person name="Riley R."/>
            <person name="Sierra-Patev S."/>
            <person name="Naranjo-Ortiz M."/>
            <person name="Looney B."/>
            <person name="Konkel Z."/>
            <person name="Slot J.C."/>
            <person name="Sakamoto Y."/>
            <person name="Steenwyk J.L."/>
            <person name="Rokas A."/>
            <person name="Carro J."/>
            <person name="Camarero S."/>
            <person name="Ferreira P."/>
            <person name="Molpeceres G."/>
            <person name="Ruiz-Duenas F.J."/>
            <person name="Serrano A."/>
            <person name="Henrissat B."/>
            <person name="Drula E."/>
            <person name="Hughes K.W."/>
            <person name="Mata J.L."/>
            <person name="Ishikawa N.K."/>
            <person name="Vargas-Isla R."/>
            <person name="Ushijima S."/>
            <person name="Smith C.A."/>
            <person name="Ahrendt S."/>
            <person name="Andreopoulos W."/>
            <person name="He G."/>
            <person name="Labutti K."/>
            <person name="Lipzen A."/>
            <person name="Ng V."/>
            <person name="Sandor L."/>
            <person name="Barry K."/>
            <person name="Martinez A.T."/>
            <person name="Xiao Y."/>
            <person name="Gibbons J.G."/>
            <person name="Terashima K."/>
            <person name="Hibbett D.S."/>
            <person name="Grigoriev I.V."/>
        </authorList>
    </citation>
    <scope>NUCLEOTIDE SEQUENCE</scope>
    <source>
        <strain evidence="1">Sp2 HRB7682 ss15</strain>
    </source>
</reference>
<proteinExistence type="predicted"/>
<dbReference type="EMBL" id="JANVFS010000061">
    <property type="protein sequence ID" value="KAJ4464241.1"/>
    <property type="molecule type" value="Genomic_DNA"/>
</dbReference>
<reference evidence="1" key="2">
    <citation type="journal article" date="2023" name="Proc. Natl. Acad. Sci. U.S.A.">
        <title>A global phylogenomic analysis of the shiitake genus Lentinula.</title>
        <authorList>
            <person name="Sierra-Patev S."/>
            <person name="Min B."/>
            <person name="Naranjo-Ortiz M."/>
            <person name="Looney B."/>
            <person name="Konkel Z."/>
            <person name="Slot J.C."/>
            <person name="Sakamoto Y."/>
            <person name="Steenwyk J.L."/>
            <person name="Rokas A."/>
            <person name="Carro J."/>
            <person name="Camarero S."/>
            <person name="Ferreira P."/>
            <person name="Molpeceres G."/>
            <person name="Ruiz-Duenas F.J."/>
            <person name="Serrano A."/>
            <person name="Henrissat B."/>
            <person name="Drula E."/>
            <person name="Hughes K.W."/>
            <person name="Mata J.L."/>
            <person name="Ishikawa N.K."/>
            <person name="Vargas-Isla R."/>
            <person name="Ushijima S."/>
            <person name="Smith C.A."/>
            <person name="Donoghue J."/>
            <person name="Ahrendt S."/>
            <person name="Andreopoulos W."/>
            <person name="He G."/>
            <person name="LaButti K."/>
            <person name="Lipzen A."/>
            <person name="Ng V."/>
            <person name="Riley R."/>
            <person name="Sandor L."/>
            <person name="Barry K."/>
            <person name="Martinez A.T."/>
            <person name="Xiao Y."/>
            <person name="Gibbons J.G."/>
            <person name="Terashima K."/>
            <person name="Grigoriev I.V."/>
            <person name="Hibbett D."/>
        </authorList>
    </citation>
    <scope>NUCLEOTIDE SEQUENCE</scope>
    <source>
        <strain evidence="1">Sp2 HRB7682 ss15</strain>
    </source>
</reference>
<evidence type="ECO:0000313" key="2">
    <source>
        <dbReference type="Proteomes" id="UP001150238"/>
    </source>
</evidence>
<feature type="non-terminal residue" evidence="1">
    <location>
        <position position="233"/>
    </location>
</feature>